<comment type="caution">
    <text evidence="2">The sequence shown here is derived from an EMBL/GenBank/DDBJ whole genome shotgun (WGS) entry which is preliminary data.</text>
</comment>
<dbReference type="EMBL" id="JACAGB010000048">
    <property type="protein sequence ID" value="KAF6283731.1"/>
    <property type="molecule type" value="Genomic_DNA"/>
</dbReference>
<evidence type="ECO:0000256" key="1">
    <source>
        <dbReference type="SAM" id="MobiDB-lite"/>
    </source>
</evidence>
<proteinExistence type="predicted"/>
<dbReference type="AlphaFoldDB" id="A0A7J7S5S4"/>
<accession>A0A7J7S5S4</accession>
<keyword evidence="3" id="KW-1185">Reference proteome</keyword>
<dbReference type="Proteomes" id="UP000558488">
    <property type="component" value="Unassembled WGS sequence"/>
</dbReference>
<feature type="region of interest" description="Disordered" evidence="1">
    <location>
        <begin position="34"/>
        <end position="64"/>
    </location>
</feature>
<evidence type="ECO:0000313" key="2">
    <source>
        <dbReference type="EMBL" id="KAF6283731.1"/>
    </source>
</evidence>
<evidence type="ECO:0000313" key="3">
    <source>
        <dbReference type="Proteomes" id="UP000558488"/>
    </source>
</evidence>
<name>A0A7J7S5S4_PIPKU</name>
<protein>
    <submittedName>
        <fullName evidence="2">Uncharacterized protein</fullName>
    </submittedName>
</protein>
<sequence>MVSHLARGILPTCEPTVPHHTILFTQDLDRCHQEKHAAISGPRGLPRPSAPRPRASEPRLSPSA</sequence>
<reference evidence="2 3" key="1">
    <citation type="journal article" date="2020" name="Nature">
        <title>Six reference-quality genomes reveal evolution of bat adaptations.</title>
        <authorList>
            <person name="Jebb D."/>
            <person name="Huang Z."/>
            <person name="Pippel M."/>
            <person name="Hughes G.M."/>
            <person name="Lavrichenko K."/>
            <person name="Devanna P."/>
            <person name="Winkler S."/>
            <person name="Jermiin L.S."/>
            <person name="Skirmuntt E.C."/>
            <person name="Katzourakis A."/>
            <person name="Burkitt-Gray L."/>
            <person name="Ray D.A."/>
            <person name="Sullivan K.A.M."/>
            <person name="Roscito J.G."/>
            <person name="Kirilenko B.M."/>
            <person name="Davalos L.M."/>
            <person name="Corthals A.P."/>
            <person name="Power M.L."/>
            <person name="Jones G."/>
            <person name="Ransome R.D."/>
            <person name="Dechmann D.K.N."/>
            <person name="Locatelli A.G."/>
            <person name="Puechmaille S.J."/>
            <person name="Fedrigo O."/>
            <person name="Jarvis E.D."/>
            <person name="Hiller M."/>
            <person name="Vernes S.C."/>
            <person name="Myers E.W."/>
            <person name="Teeling E.C."/>
        </authorList>
    </citation>
    <scope>NUCLEOTIDE SEQUENCE [LARGE SCALE GENOMIC DNA]</scope>
    <source>
        <strain evidence="2">MPipKuh1</strain>
        <tissue evidence="2">Flight muscle</tissue>
    </source>
</reference>
<organism evidence="2 3">
    <name type="scientific">Pipistrellus kuhlii</name>
    <name type="common">Kuhl's pipistrelle</name>
    <dbReference type="NCBI Taxonomy" id="59472"/>
    <lineage>
        <taxon>Eukaryota</taxon>
        <taxon>Metazoa</taxon>
        <taxon>Chordata</taxon>
        <taxon>Craniata</taxon>
        <taxon>Vertebrata</taxon>
        <taxon>Euteleostomi</taxon>
        <taxon>Mammalia</taxon>
        <taxon>Eutheria</taxon>
        <taxon>Laurasiatheria</taxon>
        <taxon>Chiroptera</taxon>
        <taxon>Yangochiroptera</taxon>
        <taxon>Vespertilionidae</taxon>
        <taxon>Pipistrellus</taxon>
    </lineage>
</organism>
<gene>
    <name evidence="2" type="ORF">mPipKuh1_007138</name>
</gene>